<feature type="chain" id="PRO_5039233362" description="YtkA-like domain-containing protein" evidence="1">
    <location>
        <begin position="18"/>
        <end position="249"/>
    </location>
</feature>
<dbReference type="KEGG" id="pmar:B0X71_10055"/>
<dbReference type="InterPro" id="IPR032693">
    <property type="entry name" value="YtkA-like_dom"/>
</dbReference>
<feature type="domain" description="YtkA-like" evidence="2">
    <location>
        <begin position="35"/>
        <end position="115"/>
    </location>
</feature>
<evidence type="ECO:0000313" key="3">
    <source>
        <dbReference type="EMBL" id="AQQ55077.1"/>
    </source>
</evidence>
<feature type="domain" description="YtkA-like" evidence="2">
    <location>
        <begin position="151"/>
        <end position="229"/>
    </location>
</feature>
<dbReference type="Proteomes" id="UP000188184">
    <property type="component" value="Chromosome"/>
</dbReference>
<dbReference type="EMBL" id="CP019640">
    <property type="protein sequence ID" value="AQQ55077.1"/>
    <property type="molecule type" value="Genomic_DNA"/>
</dbReference>
<keyword evidence="1" id="KW-0732">Signal</keyword>
<accession>A0A1Q2L4S2</accession>
<proteinExistence type="predicted"/>
<feature type="signal peptide" evidence="1">
    <location>
        <begin position="1"/>
        <end position="17"/>
    </location>
</feature>
<reference evidence="3 4" key="1">
    <citation type="submission" date="2017-02" db="EMBL/GenBank/DDBJ databases">
        <title>The complete genomic sequence of a novel cold adapted crude oil-degrading bacterium Planococcus qaidamina Y42.</title>
        <authorList>
            <person name="Yang R."/>
        </authorList>
    </citation>
    <scope>NUCLEOTIDE SEQUENCE [LARGE SCALE GENOMIC DNA]</scope>
    <source>
        <strain evidence="3 4">Y42</strain>
    </source>
</reference>
<dbReference type="Pfam" id="PF13115">
    <property type="entry name" value="YtkA"/>
    <property type="match status" value="2"/>
</dbReference>
<organism evidence="3 4">
    <name type="scientific">Planococcus lenghuensis</name>
    <dbReference type="NCBI Taxonomy" id="2213202"/>
    <lineage>
        <taxon>Bacteria</taxon>
        <taxon>Bacillati</taxon>
        <taxon>Bacillota</taxon>
        <taxon>Bacilli</taxon>
        <taxon>Bacillales</taxon>
        <taxon>Caryophanaceae</taxon>
        <taxon>Planococcus</taxon>
    </lineage>
</organism>
<protein>
    <recommendedName>
        <fullName evidence="2">YtkA-like domain-containing protein</fullName>
    </recommendedName>
</protein>
<name>A0A1Q2L4S2_9BACL</name>
<dbReference type="PROSITE" id="PS51257">
    <property type="entry name" value="PROKAR_LIPOPROTEIN"/>
    <property type="match status" value="1"/>
</dbReference>
<evidence type="ECO:0000259" key="2">
    <source>
        <dbReference type="Pfam" id="PF13115"/>
    </source>
</evidence>
<dbReference type="AlphaFoldDB" id="A0A1Q2L4S2"/>
<evidence type="ECO:0000313" key="4">
    <source>
        <dbReference type="Proteomes" id="UP000188184"/>
    </source>
</evidence>
<keyword evidence="4" id="KW-1185">Reference proteome</keyword>
<sequence length="249" mass="26853">MMKKLVPLLFTAAVLTACDSGESTGAGEAEPSLPEPLEVSLQVQETVVANEPVELTAIVTQGTEAVTGADEVEFEVWQEEEKESSNLLTAGHEGEGVYVAETLFAEAGVYHIQSHVTARDMHTMPETTITVSGPEPALGEETAHPYSHDAHGTVTIHLAEPGAIQLNEPAIFNVHAKSGEVQLTGADVSLELWREGAEKHEWVKLTEQEGAYTGEVTFAEAGTYQVQTHVMKDSDSIHEHTETVIEVLE</sequence>
<gene>
    <name evidence="3" type="ORF">B0X71_10055</name>
</gene>
<evidence type="ECO:0000256" key="1">
    <source>
        <dbReference type="SAM" id="SignalP"/>
    </source>
</evidence>